<feature type="transmembrane region" description="Helical" evidence="4">
    <location>
        <begin position="338"/>
        <end position="364"/>
    </location>
</feature>
<evidence type="ECO:0000256" key="2">
    <source>
        <dbReference type="ARBA" id="ARBA00006727"/>
    </source>
</evidence>
<dbReference type="GO" id="GO:0022857">
    <property type="term" value="F:transmembrane transporter activity"/>
    <property type="evidence" value="ECO:0007669"/>
    <property type="project" value="InterPro"/>
</dbReference>
<evidence type="ECO:0000256" key="3">
    <source>
        <dbReference type="SAM" id="MobiDB-lite"/>
    </source>
</evidence>
<feature type="transmembrane region" description="Helical" evidence="4">
    <location>
        <begin position="174"/>
        <end position="194"/>
    </location>
</feature>
<comment type="subcellular location">
    <subcellularLocation>
        <location evidence="1">Membrane</location>
        <topology evidence="1">Multi-pass membrane protein</topology>
    </subcellularLocation>
</comment>
<protein>
    <submittedName>
        <fullName evidence="5">MFS monocarboxylate transporter</fullName>
    </submittedName>
</protein>
<dbReference type="PANTHER" id="PTHR11360">
    <property type="entry name" value="MONOCARBOXYLATE TRANSPORTER"/>
    <property type="match status" value="1"/>
</dbReference>
<name>A0A8H6MSP6_9PEZI</name>
<feature type="transmembrane region" description="Helical" evidence="4">
    <location>
        <begin position="88"/>
        <end position="106"/>
    </location>
</feature>
<dbReference type="InterPro" id="IPR036259">
    <property type="entry name" value="MFS_trans_sf"/>
</dbReference>
<feature type="transmembrane region" description="Helical" evidence="4">
    <location>
        <begin position="118"/>
        <end position="136"/>
    </location>
</feature>
<dbReference type="AlphaFoldDB" id="A0A8H6MSP6"/>
<keyword evidence="4" id="KW-1133">Transmembrane helix</keyword>
<dbReference type="InterPro" id="IPR050327">
    <property type="entry name" value="Proton-linked_MCT"/>
</dbReference>
<gene>
    <name evidence="5" type="ORF">CSOJ01_08595</name>
</gene>
<sequence>MTGDIEEARDHSLHQPTTEKVAEDGTDAAPPQISPADDEFQYPDGGWTAWSQVISGHCVNAMTWGYPSTFGVYQLYYTETLGLPKAQVSWIGSIQIFIAFSLCALSGRLADAGYSRHAVLAGSLLATFGTFMTSLTERYWEILLAQGICTGIGLGLMFMPTVSVISSYFKRRRAIALTISAAGTGTGSTVFPATVQYLTARIGFPWAVRCAGFLALFLVVVMNGLLKPRLAPRKTGPLVEWTAFREPTYVLFCCGCFFYFWALYFGFFYINSFARDVIGFSSTSSINLLLITNAVGIPARPVFGWIADTFVGPVNIFLVLVVCVGGLLYAWIGIHDRAGMYAFSAVYGIAASASQGMFVSSLASLTKDPSKMGIRFGMVCTILAFATLAGPPTAGAIIDRAGGRYVFAQVWGGTVMLLCFLMVAAARVWGTGFKLRVRC</sequence>
<dbReference type="PANTHER" id="PTHR11360:SF130">
    <property type="entry name" value="MAJOR FACILITATOR SUPERFAMILY (MFS) PROFILE DOMAIN-CONTAINING PROTEIN-RELATED"/>
    <property type="match status" value="1"/>
</dbReference>
<evidence type="ECO:0000256" key="1">
    <source>
        <dbReference type="ARBA" id="ARBA00004141"/>
    </source>
</evidence>
<feature type="transmembrane region" description="Helical" evidence="4">
    <location>
        <begin position="206"/>
        <end position="226"/>
    </location>
</feature>
<feature type="transmembrane region" description="Helical" evidence="4">
    <location>
        <begin position="410"/>
        <end position="429"/>
    </location>
</feature>
<feature type="transmembrane region" description="Helical" evidence="4">
    <location>
        <begin position="277"/>
        <end position="298"/>
    </location>
</feature>
<dbReference type="SUPFAM" id="SSF103473">
    <property type="entry name" value="MFS general substrate transporter"/>
    <property type="match status" value="1"/>
</dbReference>
<feature type="transmembrane region" description="Helical" evidence="4">
    <location>
        <begin position="247"/>
        <end position="271"/>
    </location>
</feature>
<dbReference type="Pfam" id="PF07690">
    <property type="entry name" value="MFS_1"/>
    <property type="match status" value="1"/>
</dbReference>
<feature type="transmembrane region" description="Helical" evidence="4">
    <location>
        <begin position="310"/>
        <end position="332"/>
    </location>
</feature>
<keyword evidence="4" id="KW-0472">Membrane</keyword>
<evidence type="ECO:0000313" key="6">
    <source>
        <dbReference type="Proteomes" id="UP000652219"/>
    </source>
</evidence>
<dbReference type="Proteomes" id="UP000652219">
    <property type="component" value="Unassembled WGS sequence"/>
</dbReference>
<feature type="region of interest" description="Disordered" evidence="3">
    <location>
        <begin position="1"/>
        <end position="36"/>
    </location>
</feature>
<dbReference type="GO" id="GO:0016020">
    <property type="term" value="C:membrane"/>
    <property type="evidence" value="ECO:0007669"/>
    <property type="project" value="UniProtKB-SubCell"/>
</dbReference>
<reference evidence="5 6" key="1">
    <citation type="journal article" date="2020" name="Phytopathology">
        <title>Genome Sequence Resources of Colletotrichum truncatum, C. plurivorum, C. musicola, and C. sojae: Four Species Pathogenic to Soybean (Glycine max).</title>
        <authorList>
            <person name="Rogerio F."/>
            <person name="Boufleur T.R."/>
            <person name="Ciampi-Guillardi M."/>
            <person name="Sukno S.A."/>
            <person name="Thon M.R."/>
            <person name="Massola Junior N.S."/>
            <person name="Baroncelli R."/>
        </authorList>
    </citation>
    <scope>NUCLEOTIDE SEQUENCE [LARGE SCALE GENOMIC DNA]</scope>
    <source>
        <strain evidence="5 6">LFN0009</strain>
    </source>
</reference>
<keyword evidence="4" id="KW-0812">Transmembrane</keyword>
<organism evidence="5 6">
    <name type="scientific">Colletotrichum sojae</name>
    <dbReference type="NCBI Taxonomy" id="2175907"/>
    <lineage>
        <taxon>Eukaryota</taxon>
        <taxon>Fungi</taxon>
        <taxon>Dikarya</taxon>
        <taxon>Ascomycota</taxon>
        <taxon>Pezizomycotina</taxon>
        <taxon>Sordariomycetes</taxon>
        <taxon>Hypocreomycetidae</taxon>
        <taxon>Glomerellales</taxon>
        <taxon>Glomerellaceae</taxon>
        <taxon>Colletotrichum</taxon>
        <taxon>Colletotrichum orchidearum species complex</taxon>
    </lineage>
</organism>
<comment type="similarity">
    <text evidence="2">Belongs to the major facilitator superfamily. Monocarboxylate porter (TC 2.A.1.13) family.</text>
</comment>
<feature type="transmembrane region" description="Helical" evidence="4">
    <location>
        <begin position="142"/>
        <end position="162"/>
    </location>
</feature>
<dbReference type="Gene3D" id="1.20.1250.20">
    <property type="entry name" value="MFS general substrate transporter like domains"/>
    <property type="match status" value="2"/>
</dbReference>
<keyword evidence="6" id="KW-1185">Reference proteome</keyword>
<feature type="compositionally biased region" description="Basic and acidic residues" evidence="3">
    <location>
        <begin position="1"/>
        <end position="13"/>
    </location>
</feature>
<dbReference type="EMBL" id="WIGN01000151">
    <property type="protein sequence ID" value="KAF6806780.1"/>
    <property type="molecule type" value="Genomic_DNA"/>
</dbReference>
<feature type="transmembrane region" description="Helical" evidence="4">
    <location>
        <begin position="376"/>
        <end position="398"/>
    </location>
</feature>
<dbReference type="InterPro" id="IPR011701">
    <property type="entry name" value="MFS"/>
</dbReference>
<comment type="caution">
    <text evidence="5">The sequence shown here is derived from an EMBL/GenBank/DDBJ whole genome shotgun (WGS) entry which is preliminary data.</text>
</comment>
<evidence type="ECO:0000256" key="4">
    <source>
        <dbReference type="SAM" id="Phobius"/>
    </source>
</evidence>
<evidence type="ECO:0000313" key="5">
    <source>
        <dbReference type="EMBL" id="KAF6806780.1"/>
    </source>
</evidence>
<accession>A0A8H6MSP6</accession>
<proteinExistence type="inferred from homology"/>